<name>A0A1R3IJ33_COCAP</name>
<keyword evidence="2" id="KW-1185">Reference proteome</keyword>
<dbReference type="AlphaFoldDB" id="A0A1R3IJ33"/>
<protein>
    <submittedName>
        <fullName evidence="1">Uncharacterized protein</fullName>
    </submittedName>
</protein>
<evidence type="ECO:0000313" key="1">
    <source>
        <dbReference type="EMBL" id="OMO82602.1"/>
    </source>
</evidence>
<evidence type="ECO:0000313" key="2">
    <source>
        <dbReference type="Proteomes" id="UP000188268"/>
    </source>
</evidence>
<comment type="caution">
    <text evidence="1">The sequence shown here is derived from an EMBL/GenBank/DDBJ whole genome shotgun (WGS) entry which is preliminary data.</text>
</comment>
<dbReference type="Gramene" id="OMO82602">
    <property type="protein sequence ID" value="OMO82602"/>
    <property type="gene ID" value="CCACVL1_11865"/>
</dbReference>
<organism evidence="1 2">
    <name type="scientific">Corchorus capsularis</name>
    <name type="common">Jute</name>
    <dbReference type="NCBI Taxonomy" id="210143"/>
    <lineage>
        <taxon>Eukaryota</taxon>
        <taxon>Viridiplantae</taxon>
        <taxon>Streptophyta</taxon>
        <taxon>Embryophyta</taxon>
        <taxon>Tracheophyta</taxon>
        <taxon>Spermatophyta</taxon>
        <taxon>Magnoliopsida</taxon>
        <taxon>eudicotyledons</taxon>
        <taxon>Gunneridae</taxon>
        <taxon>Pentapetalae</taxon>
        <taxon>rosids</taxon>
        <taxon>malvids</taxon>
        <taxon>Malvales</taxon>
        <taxon>Malvaceae</taxon>
        <taxon>Grewioideae</taxon>
        <taxon>Apeibeae</taxon>
        <taxon>Corchorus</taxon>
    </lineage>
</organism>
<sequence>MAFCIRKKETKVEIQEKEAGETKFEEAAEDKYGVTA</sequence>
<proteinExistence type="predicted"/>
<accession>A0A1R3IJ33</accession>
<gene>
    <name evidence="1" type="ORF">CCACVL1_11865</name>
</gene>
<reference evidence="1 2" key="1">
    <citation type="submission" date="2013-09" db="EMBL/GenBank/DDBJ databases">
        <title>Corchorus capsularis genome sequencing.</title>
        <authorList>
            <person name="Alam M."/>
            <person name="Haque M.S."/>
            <person name="Islam M.S."/>
            <person name="Emdad E.M."/>
            <person name="Islam M.M."/>
            <person name="Ahmed B."/>
            <person name="Halim A."/>
            <person name="Hossen Q.M.M."/>
            <person name="Hossain M.Z."/>
            <person name="Ahmed R."/>
            <person name="Khan M.M."/>
            <person name="Islam R."/>
            <person name="Rashid M.M."/>
            <person name="Khan S.A."/>
            <person name="Rahman M.S."/>
            <person name="Alam M."/>
        </authorList>
    </citation>
    <scope>NUCLEOTIDE SEQUENCE [LARGE SCALE GENOMIC DNA]</scope>
    <source>
        <strain evidence="2">cv. CVL-1</strain>
        <tissue evidence="1">Whole seedling</tissue>
    </source>
</reference>
<dbReference type="Proteomes" id="UP000188268">
    <property type="component" value="Unassembled WGS sequence"/>
</dbReference>
<dbReference type="EMBL" id="AWWV01009982">
    <property type="protein sequence ID" value="OMO82602.1"/>
    <property type="molecule type" value="Genomic_DNA"/>
</dbReference>